<dbReference type="SUPFAM" id="SSF88946">
    <property type="entry name" value="Sigma2 domain of RNA polymerase sigma factors"/>
    <property type="match status" value="1"/>
</dbReference>
<evidence type="ECO:0000256" key="2">
    <source>
        <dbReference type="ARBA" id="ARBA00023015"/>
    </source>
</evidence>
<keyword evidence="9" id="KW-1185">Reference proteome</keyword>
<dbReference type="SUPFAM" id="SSF88659">
    <property type="entry name" value="Sigma3 and sigma4 domains of RNA polymerase sigma factors"/>
    <property type="match status" value="1"/>
</dbReference>
<organism evidence="8 9">
    <name type="scientific">Terrimonas rubra</name>
    <dbReference type="NCBI Taxonomy" id="1035890"/>
    <lineage>
        <taxon>Bacteria</taxon>
        <taxon>Pseudomonadati</taxon>
        <taxon>Bacteroidota</taxon>
        <taxon>Chitinophagia</taxon>
        <taxon>Chitinophagales</taxon>
        <taxon>Chitinophagaceae</taxon>
        <taxon>Terrimonas</taxon>
    </lineage>
</organism>
<dbReference type="Gene3D" id="1.10.1740.10">
    <property type="match status" value="1"/>
</dbReference>
<dbReference type="PANTHER" id="PTHR43133">
    <property type="entry name" value="RNA POLYMERASE ECF-TYPE SIGMA FACTO"/>
    <property type="match status" value="1"/>
</dbReference>
<dbReference type="InterPro" id="IPR014284">
    <property type="entry name" value="RNA_pol_sigma-70_dom"/>
</dbReference>
<dbReference type="Gene3D" id="1.10.10.10">
    <property type="entry name" value="Winged helix-like DNA-binding domain superfamily/Winged helix DNA-binding domain"/>
    <property type="match status" value="1"/>
</dbReference>
<sequence>MAFIKNISSNGLTDNELLVTYKQNGDVAVLGDLYQRYMDLVYGVCLKYYKEPETAKDAVMQIFEELVEKLKKHEVDNFKGWLHQVAKNHCLMQLRKTQKVKTVEFNTELMQSGENMHLDSVLEKEENFKKLAGCMESLTGDQETAIRLFYLDGKSYNEIVAISGIEWNAVRSLIQNGRRNLKLCMEKAIAAESTNDIYLTKEN</sequence>
<evidence type="ECO:0000256" key="3">
    <source>
        <dbReference type="ARBA" id="ARBA00023082"/>
    </source>
</evidence>
<dbReference type="Pfam" id="PF08281">
    <property type="entry name" value="Sigma70_r4_2"/>
    <property type="match status" value="1"/>
</dbReference>
<dbReference type="EMBL" id="JBHUOZ010000001">
    <property type="protein sequence ID" value="MFD2919638.1"/>
    <property type="molecule type" value="Genomic_DNA"/>
</dbReference>
<dbReference type="Proteomes" id="UP001597511">
    <property type="component" value="Unassembled WGS sequence"/>
</dbReference>
<dbReference type="InterPro" id="IPR007627">
    <property type="entry name" value="RNA_pol_sigma70_r2"/>
</dbReference>
<dbReference type="InterPro" id="IPR013325">
    <property type="entry name" value="RNA_pol_sigma_r2"/>
</dbReference>
<keyword evidence="2" id="KW-0805">Transcription regulation</keyword>
<evidence type="ECO:0000256" key="5">
    <source>
        <dbReference type="ARBA" id="ARBA00023163"/>
    </source>
</evidence>
<feature type="domain" description="RNA polymerase sigma factor 70 region 4 type 2" evidence="7">
    <location>
        <begin position="130"/>
        <end position="181"/>
    </location>
</feature>
<dbReference type="InterPro" id="IPR013249">
    <property type="entry name" value="RNA_pol_sigma70_r4_t2"/>
</dbReference>
<dbReference type="InterPro" id="IPR039425">
    <property type="entry name" value="RNA_pol_sigma-70-like"/>
</dbReference>
<feature type="domain" description="RNA polymerase sigma-70 region 2" evidence="6">
    <location>
        <begin position="33"/>
        <end position="99"/>
    </location>
</feature>
<protein>
    <submittedName>
        <fullName evidence="8">RNA polymerase sigma factor</fullName>
    </submittedName>
</protein>
<name>A0ABW6A5X0_9BACT</name>
<accession>A0ABW6A5X0</accession>
<dbReference type="RefSeq" id="WP_386097022.1">
    <property type="nucleotide sequence ID" value="NZ_JBHUOZ010000001.1"/>
</dbReference>
<keyword evidence="4" id="KW-0238">DNA-binding</keyword>
<dbReference type="PANTHER" id="PTHR43133:SF8">
    <property type="entry name" value="RNA POLYMERASE SIGMA FACTOR HI_1459-RELATED"/>
    <property type="match status" value="1"/>
</dbReference>
<evidence type="ECO:0000313" key="8">
    <source>
        <dbReference type="EMBL" id="MFD2919638.1"/>
    </source>
</evidence>
<gene>
    <name evidence="8" type="ORF">ACFS6H_07975</name>
</gene>
<dbReference type="Pfam" id="PF04542">
    <property type="entry name" value="Sigma70_r2"/>
    <property type="match status" value="1"/>
</dbReference>
<evidence type="ECO:0000313" key="9">
    <source>
        <dbReference type="Proteomes" id="UP001597511"/>
    </source>
</evidence>
<comment type="caution">
    <text evidence="8">The sequence shown here is derived from an EMBL/GenBank/DDBJ whole genome shotgun (WGS) entry which is preliminary data.</text>
</comment>
<keyword evidence="5" id="KW-0804">Transcription</keyword>
<keyword evidence="3" id="KW-0731">Sigma factor</keyword>
<reference evidence="9" key="1">
    <citation type="journal article" date="2019" name="Int. J. Syst. Evol. Microbiol.">
        <title>The Global Catalogue of Microorganisms (GCM) 10K type strain sequencing project: providing services to taxonomists for standard genome sequencing and annotation.</title>
        <authorList>
            <consortium name="The Broad Institute Genomics Platform"/>
            <consortium name="The Broad Institute Genome Sequencing Center for Infectious Disease"/>
            <person name="Wu L."/>
            <person name="Ma J."/>
        </authorList>
    </citation>
    <scope>NUCLEOTIDE SEQUENCE [LARGE SCALE GENOMIC DNA]</scope>
    <source>
        <strain evidence="9">KCTC 23299</strain>
    </source>
</reference>
<evidence type="ECO:0000256" key="1">
    <source>
        <dbReference type="ARBA" id="ARBA00010641"/>
    </source>
</evidence>
<comment type="similarity">
    <text evidence="1">Belongs to the sigma-70 factor family. ECF subfamily.</text>
</comment>
<evidence type="ECO:0000259" key="7">
    <source>
        <dbReference type="Pfam" id="PF08281"/>
    </source>
</evidence>
<proteinExistence type="inferred from homology"/>
<dbReference type="InterPro" id="IPR036388">
    <property type="entry name" value="WH-like_DNA-bd_sf"/>
</dbReference>
<evidence type="ECO:0000256" key="4">
    <source>
        <dbReference type="ARBA" id="ARBA00023125"/>
    </source>
</evidence>
<dbReference type="NCBIfam" id="TIGR02937">
    <property type="entry name" value="sigma70-ECF"/>
    <property type="match status" value="1"/>
</dbReference>
<evidence type="ECO:0000259" key="6">
    <source>
        <dbReference type="Pfam" id="PF04542"/>
    </source>
</evidence>
<dbReference type="InterPro" id="IPR013324">
    <property type="entry name" value="RNA_pol_sigma_r3/r4-like"/>
</dbReference>